<feature type="signal peptide" evidence="7">
    <location>
        <begin position="1"/>
        <end position="20"/>
    </location>
</feature>
<dbReference type="EMBL" id="QEAP01000239">
    <property type="protein sequence ID" value="TPX71954.1"/>
    <property type="molecule type" value="Genomic_DNA"/>
</dbReference>
<feature type="compositionally biased region" description="Basic residues" evidence="6">
    <location>
        <begin position="306"/>
        <end position="317"/>
    </location>
</feature>
<evidence type="ECO:0000256" key="7">
    <source>
        <dbReference type="SAM" id="SignalP"/>
    </source>
</evidence>
<reference evidence="9 10" key="1">
    <citation type="journal article" date="2019" name="Sci. Rep.">
        <title>Comparative genomics of chytrid fungi reveal insights into the obligate biotrophic and pathogenic lifestyle of Synchytrium endobioticum.</title>
        <authorList>
            <person name="van de Vossenberg B.T.L.H."/>
            <person name="Warris S."/>
            <person name="Nguyen H.D.T."/>
            <person name="van Gent-Pelzer M.P.E."/>
            <person name="Joly D.L."/>
            <person name="van de Geest H.C."/>
            <person name="Bonants P.J.M."/>
            <person name="Smith D.S."/>
            <person name="Levesque C.A."/>
            <person name="van der Lee T.A.J."/>
        </authorList>
    </citation>
    <scope>NUCLEOTIDE SEQUENCE [LARGE SCALE GENOMIC DNA]</scope>
    <source>
        <strain evidence="9 10">CBS 675.73</strain>
    </source>
</reference>
<dbReference type="AlphaFoldDB" id="A0A507F751"/>
<feature type="domain" description="J" evidence="8">
    <location>
        <begin position="50"/>
        <end position="114"/>
    </location>
</feature>
<dbReference type="PROSITE" id="PS50076">
    <property type="entry name" value="DNAJ_2"/>
    <property type="match status" value="1"/>
</dbReference>
<feature type="compositionally biased region" description="Acidic residues" evidence="6">
    <location>
        <begin position="289"/>
        <end position="299"/>
    </location>
</feature>
<dbReference type="SMART" id="SM00271">
    <property type="entry name" value="DnaJ"/>
    <property type="match status" value="1"/>
</dbReference>
<evidence type="ECO:0000313" key="9">
    <source>
        <dbReference type="EMBL" id="TPX71954.1"/>
    </source>
</evidence>
<feature type="compositionally biased region" description="Polar residues" evidence="6">
    <location>
        <begin position="318"/>
        <end position="327"/>
    </location>
</feature>
<protein>
    <recommendedName>
        <fullName evidence="8">J domain-containing protein</fullName>
    </recommendedName>
</protein>
<feature type="chain" id="PRO_5021199296" description="J domain-containing protein" evidence="7">
    <location>
        <begin position="21"/>
        <end position="380"/>
    </location>
</feature>
<dbReference type="STRING" id="246404.A0A507F751"/>
<dbReference type="Pfam" id="PF00226">
    <property type="entry name" value="DnaJ"/>
    <property type="match status" value="1"/>
</dbReference>
<keyword evidence="2 7" id="KW-0732">Signal</keyword>
<dbReference type="GO" id="GO:0012505">
    <property type="term" value="C:endomembrane system"/>
    <property type="evidence" value="ECO:0007669"/>
    <property type="project" value="UniProtKB-SubCell"/>
</dbReference>
<feature type="compositionally biased region" description="Polar residues" evidence="6">
    <location>
        <begin position="347"/>
        <end position="359"/>
    </location>
</feature>
<evidence type="ECO:0000313" key="10">
    <source>
        <dbReference type="Proteomes" id="UP000320333"/>
    </source>
</evidence>
<evidence type="ECO:0000256" key="2">
    <source>
        <dbReference type="ARBA" id="ARBA00022729"/>
    </source>
</evidence>
<evidence type="ECO:0000256" key="5">
    <source>
        <dbReference type="ARBA" id="ARBA00037847"/>
    </source>
</evidence>
<dbReference type="InterPro" id="IPR036869">
    <property type="entry name" value="J_dom_sf"/>
</dbReference>
<name>A0A507F751_9FUNG</name>
<feature type="compositionally biased region" description="Basic and acidic residues" evidence="6">
    <location>
        <begin position="364"/>
        <end position="380"/>
    </location>
</feature>
<dbReference type="Gene3D" id="1.10.287.110">
    <property type="entry name" value="DnaJ domain"/>
    <property type="match status" value="1"/>
</dbReference>
<comment type="subcellular location">
    <subcellularLocation>
        <location evidence="5">Endomembrane system</location>
        <topology evidence="5">Single-pass membrane protein</topology>
    </subcellularLocation>
</comment>
<evidence type="ECO:0000256" key="3">
    <source>
        <dbReference type="ARBA" id="ARBA00022989"/>
    </source>
</evidence>
<dbReference type="SUPFAM" id="SSF46565">
    <property type="entry name" value="Chaperone J-domain"/>
    <property type="match status" value="1"/>
</dbReference>
<accession>A0A507F751</accession>
<organism evidence="9 10">
    <name type="scientific">Chytriomyces confervae</name>
    <dbReference type="NCBI Taxonomy" id="246404"/>
    <lineage>
        <taxon>Eukaryota</taxon>
        <taxon>Fungi</taxon>
        <taxon>Fungi incertae sedis</taxon>
        <taxon>Chytridiomycota</taxon>
        <taxon>Chytridiomycota incertae sedis</taxon>
        <taxon>Chytridiomycetes</taxon>
        <taxon>Chytridiales</taxon>
        <taxon>Chytriomycetaceae</taxon>
        <taxon>Chytriomyces</taxon>
    </lineage>
</organism>
<dbReference type="InterPro" id="IPR052606">
    <property type="entry name" value="DnaJ_domain_protein"/>
</dbReference>
<evidence type="ECO:0000259" key="8">
    <source>
        <dbReference type="PROSITE" id="PS50076"/>
    </source>
</evidence>
<dbReference type="CDD" id="cd06257">
    <property type="entry name" value="DnaJ"/>
    <property type="match status" value="1"/>
</dbReference>
<dbReference type="OrthoDB" id="413400at2759"/>
<keyword evidence="10" id="KW-1185">Reference proteome</keyword>
<sequence>MRSSVLTFLLFCCLSLCALAWEKEDYAIFDLHDKLVKIKGEKDAKGKRIDFYGALEVPHTATPIQISRAYRKQSLELHPDKNPAPEAASLYALLTSINKVLKDKDMRERYDKHRSTGIPTWRGTGYYVARYKPGLPFILSFLVIAISIGQYLIQEVQYRQLKHKIETTVFEVVETKTSNDLTYTNLRRMLKKAGHPEPPAAVKKAIRNGVAVAEILKMPELDGLITIEHQEEEFRDEGAEAAKYLETMKPSVNKTLVVQLPETIIGIPAWIGSLGKKKEVSEVEQEVTEAVDTQEESGAEEVNPKKAAKKARSRKNTAQKQQQQSDTEGAEAEVESADKKPKRKKGSTGNLVRSSSGQVMTKAELIKKTQKEQAKLAKNE</sequence>
<dbReference type="PANTHER" id="PTHR44653:SF2">
    <property type="entry name" value="DNAJ HOMOLOG SUBFAMILY C MEMBER 1"/>
    <property type="match status" value="1"/>
</dbReference>
<dbReference type="InterPro" id="IPR001623">
    <property type="entry name" value="DnaJ_domain"/>
</dbReference>
<proteinExistence type="predicted"/>
<evidence type="ECO:0000256" key="4">
    <source>
        <dbReference type="ARBA" id="ARBA00023136"/>
    </source>
</evidence>
<gene>
    <name evidence="9" type="ORF">CcCBS67573_g06036</name>
</gene>
<keyword evidence="4" id="KW-0472">Membrane</keyword>
<dbReference type="PRINTS" id="PR00625">
    <property type="entry name" value="JDOMAIN"/>
</dbReference>
<evidence type="ECO:0000256" key="6">
    <source>
        <dbReference type="SAM" id="MobiDB-lite"/>
    </source>
</evidence>
<feature type="region of interest" description="Disordered" evidence="6">
    <location>
        <begin position="289"/>
        <end position="380"/>
    </location>
</feature>
<dbReference type="PANTHER" id="PTHR44653">
    <property type="entry name" value="DNAJ HOMOLOG SUBFAMILY C MEMBER 1"/>
    <property type="match status" value="1"/>
</dbReference>
<dbReference type="Proteomes" id="UP000320333">
    <property type="component" value="Unassembled WGS sequence"/>
</dbReference>
<keyword evidence="3" id="KW-1133">Transmembrane helix</keyword>
<comment type="caution">
    <text evidence="9">The sequence shown here is derived from an EMBL/GenBank/DDBJ whole genome shotgun (WGS) entry which is preliminary data.</text>
</comment>
<keyword evidence="1" id="KW-0812">Transmembrane</keyword>
<evidence type="ECO:0000256" key="1">
    <source>
        <dbReference type="ARBA" id="ARBA00022692"/>
    </source>
</evidence>